<sequence>MKRYIIGIAIALVACKKSDSTTDKKTNGEGNNNTIPENTIVFDAAATAEEKRGKTGFLSSITLEAPHNDLILPLKPYIWRVGRANNENFDLYPRLKSLNVEKQLLIVSDFRNILPTSTIFKQYGYGALTDTLASRAQKKQYTYEWDLFNEPNDSLKKDLNEFMLKYWNPAYHAVKAKFPDAIIHGPSITINNSGDAKADSALIYKFIDAAIAHNTLPDYINWHFQIGYNISDWHGNYAKSIKQYLAQKGKTVKGFVAGETVRPGDERNTSPAVLVDVFAAQEIHNITQIHAAWTSVPVYGVATSTLPVLGGLLADTKGKDTRGAWWTYEFYARTKGKRMICKNGESGNKGLVGLGFRDDTNNKISIMLGVRDPLGAQNNQILRVTNINQLKNLSSNGKVKIKVWYNKQTKDAVTAYGAKNLELIKDYNIEVADNQINIPFNLLKWDALLIEITKPE</sequence>
<evidence type="ECO:0000313" key="2">
    <source>
        <dbReference type="Proteomes" id="UP001597118"/>
    </source>
</evidence>
<dbReference type="InterPro" id="IPR017853">
    <property type="entry name" value="GH"/>
</dbReference>
<dbReference type="EMBL" id="JBHUDG010000012">
    <property type="protein sequence ID" value="MFD1629849.1"/>
    <property type="molecule type" value="Genomic_DNA"/>
</dbReference>
<evidence type="ECO:0000313" key="1">
    <source>
        <dbReference type="EMBL" id="MFD1629849.1"/>
    </source>
</evidence>
<dbReference type="RefSeq" id="WP_379662227.1">
    <property type="nucleotide sequence ID" value="NZ_JBHUDG010000012.1"/>
</dbReference>
<keyword evidence="2" id="KW-1185">Reference proteome</keyword>
<comment type="caution">
    <text evidence="1">The sequence shown here is derived from an EMBL/GenBank/DDBJ whole genome shotgun (WGS) entry which is preliminary data.</text>
</comment>
<name>A0ABW4IBY6_9SPHI</name>
<dbReference type="Gene3D" id="3.20.20.80">
    <property type="entry name" value="Glycosidases"/>
    <property type="match status" value="1"/>
</dbReference>
<dbReference type="Proteomes" id="UP001597118">
    <property type="component" value="Unassembled WGS sequence"/>
</dbReference>
<protein>
    <recommendedName>
        <fullName evidence="3">Glycosyl hydrolase family 39</fullName>
    </recommendedName>
</protein>
<gene>
    <name evidence="1" type="ORF">ACFSAH_08175</name>
</gene>
<reference evidence="2" key="1">
    <citation type="journal article" date="2019" name="Int. J. Syst. Evol. Microbiol.">
        <title>The Global Catalogue of Microorganisms (GCM) 10K type strain sequencing project: providing services to taxonomists for standard genome sequencing and annotation.</title>
        <authorList>
            <consortium name="The Broad Institute Genomics Platform"/>
            <consortium name="The Broad Institute Genome Sequencing Center for Infectious Disease"/>
            <person name="Wu L."/>
            <person name="Ma J."/>
        </authorList>
    </citation>
    <scope>NUCLEOTIDE SEQUENCE [LARGE SCALE GENOMIC DNA]</scope>
    <source>
        <strain evidence="2">CCUG 53762</strain>
    </source>
</reference>
<proteinExistence type="predicted"/>
<dbReference type="SUPFAM" id="SSF51445">
    <property type="entry name" value="(Trans)glycosidases"/>
    <property type="match status" value="1"/>
</dbReference>
<evidence type="ECO:0008006" key="3">
    <source>
        <dbReference type="Google" id="ProtNLM"/>
    </source>
</evidence>
<accession>A0ABW4IBY6</accession>
<organism evidence="1 2">
    <name type="scientific">Pseudopedobacter beijingensis</name>
    <dbReference type="NCBI Taxonomy" id="1207056"/>
    <lineage>
        <taxon>Bacteria</taxon>
        <taxon>Pseudomonadati</taxon>
        <taxon>Bacteroidota</taxon>
        <taxon>Sphingobacteriia</taxon>
        <taxon>Sphingobacteriales</taxon>
        <taxon>Sphingobacteriaceae</taxon>
        <taxon>Pseudopedobacter</taxon>
    </lineage>
</organism>
<dbReference type="PROSITE" id="PS51257">
    <property type="entry name" value="PROKAR_LIPOPROTEIN"/>
    <property type="match status" value="1"/>
</dbReference>